<feature type="domain" description="Single-stranded DNA binding protein Ssb-like OB fold" evidence="2">
    <location>
        <begin position="35"/>
        <end position="93"/>
    </location>
</feature>
<protein>
    <recommendedName>
        <fullName evidence="2">Single-stranded DNA binding protein Ssb-like OB fold domain-containing protein</fullName>
    </recommendedName>
</protein>
<comment type="caution">
    <text evidence="3">The sequence shown here is derived from an EMBL/GenBank/DDBJ whole genome shotgun (WGS) entry which is preliminary data.</text>
</comment>
<evidence type="ECO:0000256" key="1">
    <source>
        <dbReference type="SAM" id="MobiDB-lite"/>
    </source>
</evidence>
<evidence type="ECO:0000259" key="2">
    <source>
        <dbReference type="Pfam" id="PF21473"/>
    </source>
</evidence>
<feature type="region of interest" description="Disordered" evidence="1">
    <location>
        <begin position="1"/>
        <end position="27"/>
    </location>
</feature>
<reference evidence="3 4" key="1">
    <citation type="submission" date="2020-10" db="EMBL/GenBank/DDBJ databases">
        <title>Plant Genome Project.</title>
        <authorList>
            <person name="Zhang R.-G."/>
        </authorList>
    </citation>
    <scope>NUCLEOTIDE SEQUENCE [LARGE SCALE GENOMIC DNA]</scope>
    <source>
        <strain evidence="3">FAFU-HL-1</strain>
        <tissue evidence="3">Leaf</tissue>
    </source>
</reference>
<proteinExistence type="predicted"/>
<evidence type="ECO:0000313" key="4">
    <source>
        <dbReference type="Proteomes" id="UP000657918"/>
    </source>
</evidence>
<dbReference type="InterPro" id="IPR012340">
    <property type="entry name" value="NA-bd_OB-fold"/>
</dbReference>
<dbReference type="AlphaFoldDB" id="A0A835JDC8"/>
<dbReference type="InterPro" id="IPR048970">
    <property type="entry name" value="OB_Ssb-like"/>
</dbReference>
<dbReference type="Gene3D" id="2.40.50.140">
    <property type="entry name" value="Nucleic acid-binding proteins"/>
    <property type="match status" value="1"/>
</dbReference>
<evidence type="ECO:0000313" key="3">
    <source>
        <dbReference type="EMBL" id="KAF9666738.1"/>
    </source>
</evidence>
<dbReference type="Pfam" id="PF21473">
    <property type="entry name" value="OB_Ssb-like"/>
    <property type="match status" value="1"/>
</dbReference>
<organism evidence="3 4">
    <name type="scientific">Salix dunnii</name>
    <dbReference type="NCBI Taxonomy" id="1413687"/>
    <lineage>
        <taxon>Eukaryota</taxon>
        <taxon>Viridiplantae</taxon>
        <taxon>Streptophyta</taxon>
        <taxon>Embryophyta</taxon>
        <taxon>Tracheophyta</taxon>
        <taxon>Spermatophyta</taxon>
        <taxon>Magnoliopsida</taxon>
        <taxon>eudicotyledons</taxon>
        <taxon>Gunneridae</taxon>
        <taxon>Pentapetalae</taxon>
        <taxon>rosids</taxon>
        <taxon>fabids</taxon>
        <taxon>Malpighiales</taxon>
        <taxon>Salicaceae</taxon>
        <taxon>Saliceae</taxon>
        <taxon>Salix</taxon>
    </lineage>
</organism>
<dbReference type="Proteomes" id="UP000657918">
    <property type="component" value="Chromosome 16"/>
</dbReference>
<gene>
    <name evidence="3" type="ORF">SADUNF_Sadunf16G0260000</name>
</gene>
<keyword evidence="4" id="KW-1185">Reference proteome</keyword>
<name>A0A835JDC8_9ROSI</name>
<dbReference type="PANTHER" id="PTHR31472:SF13">
    <property type="entry name" value="OB DOMAIN-CONTAINING PROTEIN"/>
    <property type="match status" value="1"/>
</dbReference>
<dbReference type="EMBL" id="JADGMS010000016">
    <property type="protein sequence ID" value="KAF9666738.1"/>
    <property type="molecule type" value="Genomic_DNA"/>
</dbReference>
<dbReference type="PANTHER" id="PTHR31472">
    <property type="entry name" value="OS05G0244600 PROTEIN"/>
    <property type="match status" value="1"/>
</dbReference>
<dbReference type="SUPFAM" id="SSF50249">
    <property type="entry name" value="Nucleic acid-binding proteins"/>
    <property type="match status" value="1"/>
</dbReference>
<accession>A0A835JDC8</accession>
<dbReference type="OrthoDB" id="1713669at2759"/>
<sequence>MATPTETGREPQEESSNAGGKPGLRKPVFTKVDLLKPGTGGHTLTVKVLNSIAVPPKGRPVSHHLRQSRIAECRIGDDIGSIIFTSRNDQEVVLSTSLVTAYSMHSGSSSL</sequence>